<dbReference type="PANTHER" id="PTHR34720:SF9">
    <property type="entry name" value="BLR4714 PROTEIN"/>
    <property type="match status" value="1"/>
</dbReference>
<dbReference type="Gene3D" id="2.60.40.10">
    <property type="entry name" value="Immunoglobulins"/>
    <property type="match status" value="1"/>
</dbReference>
<gene>
    <name evidence="10" type="ORF">ACFOEK_11375</name>
</gene>
<dbReference type="Gene3D" id="2.60.40.2030">
    <property type="match status" value="3"/>
</dbReference>
<feature type="domain" description="Cadherin" evidence="9">
    <location>
        <begin position="1605"/>
        <end position="1709"/>
    </location>
</feature>
<keyword evidence="7" id="KW-0406">Ion transport</keyword>
<dbReference type="InterPro" id="IPR032812">
    <property type="entry name" value="SbsA_Ig"/>
</dbReference>
<dbReference type="Pfam" id="PF17963">
    <property type="entry name" value="Big_9"/>
    <property type="match status" value="5"/>
</dbReference>
<keyword evidence="5" id="KW-0677">Repeat</keyword>
<dbReference type="Pfam" id="PF01389">
    <property type="entry name" value="OmpA_membrane"/>
    <property type="match status" value="1"/>
</dbReference>
<dbReference type="InterPro" id="IPR013783">
    <property type="entry name" value="Ig-like_fold"/>
</dbReference>
<evidence type="ECO:0000256" key="2">
    <source>
        <dbReference type="ARBA" id="ARBA00005710"/>
    </source>
</evidence>
<dbReference type="PANTHER" id="PTHR34720">
    <property type="entry name" value="MICROCYSTIN DEPENDENT PROTEIN"/>
    <property type="match status" value="1"/>
</dbReference>
<dbReference type="Gene3D" id="2.60.40.2810">
    <property type="match status" value="4"/>
</dbReference>
<evidence type="ECO:0000256" key="7">
    <source>
        <dbReference type="ARBA" id="ARBA00023114"/>
    </source>
</evidence>
<dbReference type="Pfam" id="PF13205">
    <property type="entry name" value="Big_5"/>
    <property type="match status" value="2"/>
</dbReference>
<dbReference type="InterPro" id="IPR003644">
    <property type="entry name" value="Calx_beta"/>
</dbReference>
<evidence type="ECO:0000256" key="4">
    <source>
        <dbReference type="ARBA" id="ARBA00022729"/>
    </source>
</evidence>
<dbReference type="InterPro" id="IPR038081">
    <property type="entry name" value="CalX-like_sf"/>
</dbReference>
<dbReference type="Gene3D" id="2.40.160.20">
    <property type="match status" value="1"/>
</dbReference>
<organism evidence="10 11">
    <name type="scientific">Litoribrevibacter euphylliae</name>
    <dbReference type="NCBI Taxonomy" id="1834034"/>
    <lineage>
        <taxon>Bacteria</taxon>
        <taxon>Pseudomonadati</taxon>
        <taxon>Pseudomonadota</taxon>
        <taxon>Gammaproteobacteria</taxon>
        <taxon>Oceanospirillales</taxon>
        <taxon>Oceanospirillaceae</taxon>
        <taxon>Litoribrevibacter</taxon>
    </lineage>
</organism>
<dbReference type="Gene3D" id="2.60.40.3440">
    <property type="match status" value="1"/>
</dbReference>
<evidence type="ECO:0000313" key="11">
    <source>
        <dbReference type="Proteomes" id="UP001595476"/>
    </source>
</evidence>
<comment type="subcellular location">
    <subcellularLocation>
        <location evidence="1">Secreted</location>
    </subcellularLocation>
</comment>
<dbReference type="CDD" id="cd11304">
    <property type="entry name" value="Cadherin_repeat"/>
    <property type="match status" value="1"/>
</dbReference>
<feature type="compositionally biased region" description="Low complexity" evidence="8">
    <location>
        <begin position="2220"/>
        <end position="2229"/>
    </location>
</feature>
<dbReference type="NCBIfam" id="NF012211">
    <property type="entry name" value="tand_rpt_95"/>
    <property type="match status" value="5"/>
</dbReference>
<keyword evidence="11" id="KW-1185">Reference proteome</keyword>
<keyword evidence="3" id="KW-0964">Secreted</keyword>
<sequence>MKLGVTLSTFFQVGLLLTTPLIAKASEPNQNQLISSYPINSKSLIIFDSDVPDKSTLVQGVPKHIAVINLSDGDTLLTLQSQLSSYRHLNEIHLITHGQPGQLNLLGEPINVQTLSANPDIALNFGRALASDGDLLLYGCRVGQGHRGTEFIDLLSQLTRADVAASIDDTGSKSKGYDWELERYTGEITASLPLDLNLVANYQGVLASDTIDYTSEAATNNVDDHTVTASLTTSTQLTLDWGTGLQGSNVYTNSLVRVIAPTAIAPIDGGALGGVDGTIFNNTTGGFQLTGDNAFSIDSMRLYRRAQGGGTEDFTITGFKNNNQVVTDTLTWTVTTANGEEVFTRGSGTWADDAAWKDVDKVVVSWPITDLGGGNVSGNSAYQEIAVVNYTVSDSTPLPPDQDYDLETPTLRGLSYTRNGITYEQISPTSQSQMATLSDLTTFIITPNIGDLGVLYNIDNAGTITGANVGSVDYRFKTADGEEFKLESMEADMSANALVGGYRFTLTITGYRDGASVVSDTIDFTTSDSSGSVTYSRTAPGNGGTLTFDTDWSNIDEVRFTGGNNSEIRLLMIDDLDFSVAVVSANNAPTVSGAPSDITVIEDTAGNVDLSAVTFADADGDILTVTLTASAGTFSTPVDGSGLSVTEILVNSTTITLAGTAANINTYLDTASNISYTGVANAAGNDSATLTIAASDGQDGLSSDPVVNIDITSVNDEPTLSIGSNQTAGSGTGGVQQSVNSFASMSDDGDTESAQSISDFIVSEASDTNNVVSSVDISNAGQLTYTPASSVEGTATINVQVQDDGGVANSGDDISQVSQFTITVDTLAPVLGQVTAVSTLTNDSTPSYTLSTNEAGTLLVGGSCGSASEGAVSSGNVTINLTQTDNSTPLTAGTYSDCTVTVTDSSGNTSSQLSISSFTLDLSAPSVQTLTPTDNATGISNAANLTMDFDEDIAFGTGNITIHKTSDDSIVSSIDVTSHAGQLGISNDVLTINPSSDLPANTELYVLVDATAIDDLAGNSYSGIASTTSWSFTTADVAPPSITGITISGSPAQTATSVTFIVAFNENANNVSTDDFELTTTNTASGNIASVSASSGNSINVTVNTLAGEGTIRLDLKANTNIVDDSGNGNNTNGYVSAYTSGSSHTADLEGPLITGISIPNSTHKVGDTVTATLTVRSDTDDYTTGSGGISGTIDGYTLGGLSKTNDTTYTATFTITDGGTDVAAASDVAVNVTLTDSLGNAGSAFTTAISQAGDAIYANLPDISLSADTNTIAEDSGVSTLSASISGSLNNQWPDAITVNLSYSGTATLTTDYTKSNSITINADSTSGTSTVTGVADSHYDAAASETVIVDIASVSIGSENGTQQETISITDAEATPTVTLSVGSSLVAENGGTSTITATLNNATYADVTVNLAYSGTATSASDYSTPSTSITITGGTTSANATTGITGLDDVTSEGDETIIIDISSVSGGSASENGTQQQIITITDDDDVTAPTLSSSNPADGSSSARYDTDLELTFDETVVAGSGGDLAIAIYDADDDSLVESNDSDSGRVSISGAVVTVDLATDLVSMHSYYVQIGADALEDNAGNSFAGINDKTTLNFTTTNVAPVAVNDSKATNEDNAVSVRVIDNDTDADGTLNAASVTVASNPSNGSTSVDTGSGVITYTPTADFNGSDSFTYTVEDNHSQVSNTATVTITVNAQNDAPVAVADLETTNEDTLVSIDVAANDTDIDTGDAVDTSTIVLVSQPSDGSAVVNAGKVDYTPDANFNGTDTFSYTIKDGNGSTSNTATVTVNVTSVNDLPVAANDTATVDEDSSVSIDVLDNDSDVDGTLTATSVTVQTTPSNGSTSVNAVTGEITYTPTADFNGSDSFTYTVMDNDNGTSNAATVAITVTSINDAPTVVDDTVTLVEDTAHTINALGNDSDVDGTIDVTTVEIVTAPESGTTSVDSVTGAIVYTPNDDFNGSDSLTYRVQDDALAWSSAATVSLTVTAVNDAPLANNDTVTTFEDESLVIEVLSNDSDVDGQLDTTAVTIQSSPTHGNVTDNGDGSVTYTPTAEYSGSDSFSYLVQDDEGANSNVATVSITVTEVNDTPMISGTPSSSVLEGASYSFTPTLSDAEGDSLTVTASNLPAWLSLNAATGNINGTPGASSVGSFDGIVLRVSDGNSSSDLTAFAIEVLGDNDRDSIADNDDLDDDNDGMTDEFELANNLNPLNANDAALDTDGDGLTNLEEAEQGSNPQVDDQAPQFDVLPVVNVNATGLLTVIPELNTPVAVDALDGEVAAQLSSSHANSLAPGRYQLTWTASDAAGNQAESVQVLNVHPQISLSKDQTVGEGVTTRFRVLLNGQSPTYPLIVPFDVGGSADSNDHNLVAGNVTFEDGETAKVVTVDVVDDGIQETRERINVTLSGSGNLGMKQNHIITIVEENVAPQLEVTVNQNGQRALIVTQDGGPVDLVATINDPNPNDQHTLEWTISGDIALTMLSDLDLRFDPAQVEPGLYRATVRANDNGAPVLSNELRLSFVVIPQAPILSSTQDSDGDGMSDADEGLGDGDQDGQPDYLDAVSLPNVLNEAVEDGYRYLIEGDPGVRMILGQRAIASQNGGAKLDNDMIPDALTIPNDNINNSGGYFDFMVIELPEIGQSVNVVIPQRVAIPENAIYRKFDGVWFTFVEDANNAVMSAPGAQGACPPPQSSEYRAGLNAGDWCVQLTIEDGGPNDADGLANSAVEDPGGVGHLQSASISSSGSGGGSVNWGLLLLITSWILYSLRRKQQSQSTGAIHTLAVCLVLFSFHAEAEDSQGWMTKFQERGYIEMGFYQATSSQSRSEFSDSLDSSGVTVDLQEYDTDRVAYNLSVGYRYLDWSAVEVGFMDLGDVEVAFDSLAATQDELEEALNDHYPVTGHGWIIGNRFEQEVLSRWFVSGELGVFFWNGDIDISGASVDSEYDNEQDLYVGFGSHYQILDSIAVGAKWRRVFVEGQKIDLLGGSLVLSF</sequence>
<name>A0ABV7HIW6_9GAMM</name>
<feature type="region of interest" description="Disordered" evidence="8">
    <location>
        <begin position="2531"/>
        <end position="2560"/>
    </location>
</feature>
<dbReference type="SUPFAM" id="SSF141072">
    <property type="entry name" value="CalX-like"/>
    <property type="match status" value="2"/>
</dbReference>
<accession>A0ABV7HIW6</accession>
<feature type="region of interest" description="Disordered" evidence="8">
    <location>
        <begin position="718"/>
        <end position="738"/>
    </location>
</feature>
<feature type="domain" description="Cadherin" evidence="9">
    <location>
        <begin position="1805"/>
        <end position="1903"/>
    </location>
</feature>
<evidence type="ECO:0000256" key="1">
    <source>
        <dbReference type="ARBA" id="ARBA00004613"/>
    </source>
</evidence>
<dbReference type="RefSeq" id="WP_386720743.1">
    <property type="nucleotide sequence ID" value="NZ_JBHRSZ010000004.1"/>
</dbReference>
<dbReference type="InterPro" id="IPR011250">
    <property type="entry name" value="OMP/PagP_B-barrel"/>
</dbReference>
<dbReference type="InterPro" id="IPR053784">
    <property type="entry name" value="Choice_anch_U_dom"/>
</dbReference>
<evidence type="ECO:0000313" key="10">
    <source>
        <dbReference type="EMBL" id="MFC3151627.1"/>
    </source>
</evidence>
<dbReference type="InterPro" id="IPR002126">
    <property type="entry name" value="Cadherin-like_dom"/>
</dbReference>
<dbReference type="InterPro" id="IPR006644">
    <property type="entry name" value="Cadg"/>
</dbReference>
<dbReference type="InterPro" id="IPR025592">
    <property type="entry name" value="DUF4347"/>
</dbReference>
<dbReference type="NCBIfam" id="NF041766">
    <property type="entry name" value="choice_anch_U"/>
    <property type="match status" value="1"/>
</dbReference>
<comment type="similarity">
    <text evidence="2">Belongs to the outer membrane OOP (TC 1.B.6) superfamily. OmpA family.</text>
</comment>
<dbReference type="Proteomes" id="UP001595476">
    <property type="component" value="Unassembled WGS sequence"/>
</dbReference>
<evidence type="ECO:0000256" key="8">
    <source>
        <dbReference type="SAM" id="MobiDB-lite"/>
    </source>
</evidence>
<evidence type="ECO:0000256" key="3">
    <source>
        <dbReference type="ARBA" id="ARBA00022525"/>
    </source>
</evidence>
<dbReference type="InterPro" id="IPR000498">
    <property type="entry name" value="OmpA-like_TM_dom"/>
</dbReference>
<dbReference type="Pfam" id="PF18884">
    <property type="entry name" value="TSP3_bac"/>
    <property type="match status" value="2"/>
</dbReference>
<dbReference type="EMBL" id="JBHRSZ010000004">
    <property type="protein sequence ID" value="MFC3151627.1"/>
    <property type="molecule type" value="Genomic_DNA"/>
</dbReference>
<feature type="region of interest" description="Disordered" evidence="8">
    <location>
        <begin position="1488"/>
        <end position="1510"/>
    </location>
</feature>
<keyword evidence="4" id="KW-0732">Signal</keyword>
<protein>
    <submittedName>
        <fullName evidence="10">Tandem-95 repeat protein</fullName>
    </submittedName>
</protein>
<keyword evidence="7" id="KW-0626">Porin</keyword>
<reference evidence="11" key="1">
    <citation type="journal article" date="2019" name="Int. J. Syst. Evol. Microbiol.">
        <title>The Global Catalogue of Microorganisms (GCM) 10K type strain sequencing project: providing services to taxonomists for standard genome sequencing and annotation.</title>
        <authorList>
            <consortium name="The Broad Institute Genomics Platform"/>
            <consortium name="The Broad Institute Genome Sequencing Center for Infectious Disease"/>
            <person name="Wu L."/>
            <person name="Ma J."/>
        </authorList>
    </citation>
    <scope>NUCLEOTIDE SEQUENCE [LARGE SCALE GENOMIC DNA]</scope>
    <source>
        <strain evidence="11">KCTC 52438</strain>
    </source>
</reference>
<keyword evidence="7" id="KW-0812">Transmembrane</keyword>
<evidence type="ECO:0000256" key="5">
    <source>
        <dbReference type="ARBA" id="ARBA00022737"/>
    </source>
</evidence>
<dbReference type="SUPFAM" id="SSF56925">
    <property type="entry name" value="OMPA-like"/>
    <property type="match status" value="1"/>
</dbReference>
<feature type="compositionally biased region" description="Low complexity" evidence="8">
    <location>
        <begin position="1498"/>
        <end position="1508"/>
    </location>
</feature>
<proteinExistence type="inferred from homology"/>
<keyword evidence="7" id="KW-0813">Transport</keyword>
<dbReference type="SMART" id="SM00736">
    <property type="entry name" value="CADG"/>
    <property type="match status" value="1"/>
</dbReference>
<dbReference type="InterPro" id="IPR015919">
    <property type="entry name" value="Cadherin-like_sf"/>
</dbReference>
<evidence type="ECO:0000259" key="9">
    <source>
        <dbReference type="PROSITE" id="PS50268"/>
    </source>
</evidence>
<dbReference type="InterPro" id="IPR059100">
    <property type="entry name" value="TSP3_bac"/>
</dbReference>
<dbReference type="PROSITE" id="PS50268">
    <property type="entry name" value="CADHERIN_2"/>
    <property type="match status" value="2"/>
</dbReference>
<dbReference type="SUPFAM" id="SSF49313">
    <property type="entry name" value="Cadherin-like"/>
    <property type="match status" value="1"/>
</dbReference>
<feature type="region of interest" description="Disordered" evidence="8">
    <location>
        <begin position="2220"/>
        <end position="2244"/>
    </location>
</feature>
<comment type="caution">
    <text evidence="10">The sequence shown here is derived from an EMBL/GenBank/DDBJ whole genome shotgun (WGS) entry which is preliminary data.</text>
</comment>
<dbReference type="Pfam" id="PF14252">
    <property type="entry name" value="DUF4347"/>
    <property type="match status" value="1"/>
</dbReference>
<evidence type="ECO:0000256" key="6">
    <source>
        <dbReference type="ARBA" id="ARBA00022837"/>
    </source>
</evidence>
<dbReference type="Pfam" id="PF05345">
    <property type="entry name" value="He_PIG"/>
    <property type="match status" value="1"/>
</dbReference>
<dbReference type="Pfam" id="PF03160">
    <property type="entry name" value="Calx-beta"/>
    <property type="match status" value="2"/>
</dbReference>
<feature type="compositionally biased region" description="Acidic residues" evidence="8">
    <location>
        <begin position="2537"/>
        <end position="2556"/>
    </location>
</feature>
<keyword evidence="6" id="KW-0106">Calcium</keyword>